<dbReference type="Proteomes" id="UP000179935">
    <property type="component" value="Unassembled WGS sequence"/>
</dbReference>
<organism evidence="2 3">
    <name type="scientific">Streptomyces colonosanans</name>
    <dbReference type="NCBI Taxonomy" id="1428652"/>
    <lineage>
        <taxon>Bacteria</taxon>
        <taxon>Bacillati</taxon>
        <taxon>Actinomycetota</taxon>
        <taxon>Actinomycetes</taxon>
        <taxon>Kitasatosporales</taxon>
        <taxon>Streptomycetaceae</taxon>
        <taxon>Streptomyces</taxon>
    </lineage>
</organism>
<evidence type="ECO:0000256" key="1">
    <source>
        <dbReference type="SAM" id="MobiDB-lite"/>
    </source>
</evidence>
<keyword evidence="3" id="KW-1185">Reference proteome</keyword>
<dbReference type="EMBL" id="MLYP01000004">
    <property type="protein sequence ID" value="OIK01122.1"/>
    <property type="molecule type" value="Genomic_DNA"/>
</dbReference>
<proteinExistence type="predicted"/>
<evidence type="ECO:0000313" key="3">
    <source>
        <dbReference type="Proteomes" id="UP000179935"/>
    </source>
</evidence>
<dbReference type="RefSeq" id="WP_071364253.1">
    <property type="nucleotide sequence ID" value="NZ_MLYP01000004.1"/>
</dbReference>
<reference evidence="2 3" key="1">
    <citation type="submission" date="2016-10" db="EMBL/GenBank/DDBJ databases">
        <title>Genome sequence of Streptomyces sp. MUSC 93.</title>
        <authorList>
            <person name="Lee L.-H."/>
            <person name="Ser H.-L."/>
            <person name="Law J.W.-F."/>
        </authorList>
    </citation>
    <scope>NUCLEOTIDE SEQUENCE [LARGE SCALE GENOMIC DNA]</scope>
    <source>
        <strain evidence="2 3">MUSC 93</strain>
    </source>
</reference>
<protein>
    <submittedName>
        <fullName evidence="2">Uncharacterized protein</fullName>
    </submittedName>
</protein>
<gene>
    <name evidence="2" type="ORF">BIV24_01450</name>
</gene>
<evidence type="ECO:0000313" key="2">
    <source>
        <dbReference type="EMBL" id="OIK01122.1"/>
    </source>
</evidence>
<dbReference type="STRING" id="1428652.BIV24_01450"/>
<name>A0A1S2Q4T2_9ACTN</name>
<accession>A0A1S2Q4T2</accession>
<feature type="region of interest" description="Disordered" evidence="1">
    <location>
        <begin position="54"/>
        <end position="94"/>
    </location>
</feature>
<sequence length="137" mass="14640">MTAETTAESEPLKRGALVYDPAAGRVGEYQDGSGPYALLRPVGGGREWQADPAALRPATQRERLSAGVRAANERARAVGANTPDPDDLSRPPLPVPGCTTCTELAGRREAACAEHDRSAETDANVLLCRHLREEHRA</sequence>
<dbReference type="OrthoDB" id="4254348at2"/>
<comment type="caution">
    <text evidence="2">The sequence shown here is derived from an EMBL/GenBank/DDBJ whole genome shotgun (WGS) entry which is preliminary data.</text>
</comment>
<dbReference type="AlphaFoldDB" id="A0A1S2Q4T2"/>